<dbReference type="RefSeq" id="XP_018469625.2">
    <property type="nucleotide sequence ID" value="XM_018614123.2"/>
</dbReference>
<dbReference type="InterPro" id="IPR039218">
    <property type="entry name" value="REM_fam"/>
</dbReference>
<dbReference type="GO" id="GO:0003677">
    <property type="term" value="F:DNA binding"/>
    <property type="evidence" value="ECO:0007669"/>
    <property type="project" value="UniProtKB-KW"/>
</dbReference>
<dbReference type="SUPFAM" id="SSF101936">
    <property type="entry name" value="DNA-binding pseudobarrel domain"/>
    <property type="match status" value="3"/>
</dbReference>
<dbReference type="KEGG" id="rsz:108841359"/>
<evidence type="ECO:0000256" key="2">
    <source>
        <dbReference type="ARBA" id="ARBA00022737"/>
    </source>
</evidence>
<keyword evidence="9" id="KW-1185">Reference proteome</keyword>
<evidence type="ECO:0000256" key="6">
    <source>
        <dbReference type="ARBA" id="ARBA00023242"/>
    </source>
</evidence>
<keyword evidence="6" id="KW-0539">Nucleus</keyword>
<dbReference type="GO" id="GO:0005634">
    <property type="term" value="C:nucleus"/>
    <property type="evidence" value="ECO:0007669"/>
    <property type="project" value="UniProtKB-SubCell"/>
</dbReference>
<dbReference type="PROSITE" id="PS50863">
    <property type="entry name" value="B3"/>
    <property type="match status" value="3"/>
</dbReference>
<proteinExistence type="predicted"/>
<feature type="region of interest" description="Disordered" evidence="7">
    <location>
        <begin position="240"/>
        <end position="262"/>
    </location>
</feature>
<feature type="compositionally biased region" description="Acidic residues" evidence="7">
    <location>
        <begin position="252"/>
        <end position="262"/>
    </location>
</feature>
<feature type="domain" description="TF-B3" evidence="8">
    <location>
        <begin position="145"/>
        <end position="242"/>
    </location>
</feature>
<keyword evidence="5" id="KW-0804">Transcription</keyword>
<accession>A0A6J0MAQ7</accession>
<feature type="domain" description="TF-B3" evidence="8">
    <location>
        <begin position="1"/>
        <end position="92"/>
    </location>
</feature>
<evidence type="ECO:0000256" key="1">
    <source>
        <dbReference type="ARBA" id="ARBA00004123"/>
    </source>
</evidence>
<dbReference type="Pfam" id="PF02362">
    <property type="entry name" value="B3"/>
    <property type="match status" value="3"/>
</dbReference>
<dbReference type="InterPro" id="IPR015300">
    <property type="entry name" value="DNA-bd_pseudobarrel_sf"/>
</dbReference>
<evidence type="ECO:0000256" key="3">
    <source>
        <dbReference type="ARBA" id="ARBA00023015"/>
    </source>
</evidence>
<feature type="region of interest" description="Disordered" evidence="7">
    <location>
        <begin position="395"/>
        <end position="436"/>
    </location>
</feature>
<feature type="region of interest" description="Disordered" evidence="7">
    <location>
        <begin position="86"/>
        <end position="144"/>
    </location>
</feature>
<dbReference type="GeneID" id="108841359"/>
<evidence type="ECO:0000256" key="7">
    <source>
        <dbReference type="SAM" id="MobiDB-lite"/>
    </source>
</evidence>
<reference evidence="10" key="2">
    <citation type="submission" date="2025-08" db="UniProtKB">
        <authorList>
            <consortium name="RefSeq"/>
        </authorList>
    </citation>
    <scope>IDENTIFICATION</scope>
    <source>
        <tissue evidence="10">Leaf</tissue>
    </source>
</reference>
<evidence type="ECO:0000313" key="9">
    <source>
        <dbReference type="Proteomes" id="UP000504610"/>
    </source>
</evidence>
<dbReference type="OrthoDB" id="1072982at2759"/>
<evidence type="ECO:0000313" key="10">
    <source>
        <dbReference type="RefSeq" id="XP_018469625.2"/>
    </source>
</evidence>
<keyword evidence="2" id="KW-0677">Repeat</keyword>
<protein>
    <submittedName>
        <fullName evidence="10">B3 domain-containing protein REM1</fullName>
    </submittedName>
</protein>
<dbReference type="CDD" id="cd10017">
    <property type="entry name" value="B3_DNA"/>
    <property type="match status" value="3"/>
</dbReference>
<sequence>MVVPPKPSLYHLRFLTGDKPLLTLDDEFLRNHTKVLLTSDASDKIWKVKLDGNRLAGGWEEFAAIHNFSDGDVLVFRHNGDETFHVSVSSESDDESDDTDDSESDESDDAEDDDNDDDDDDDEGDVLVEKNKKPEADTSPGDSCLLRASVTPSSLIDDRLYLSTDFKFTSFDEHKKPCEIYLANEKGRKWTLILSRNISNGAFNIRRGWANFCSANGLSQGDICNFKLSESGERPELLLCSRESGNNGHEDKEEEEEEEEEECPKADAVKICSVGGCSKEKTTSEKNTSPRFLTLEYTPNRVKAGQLYISMASSGFLSESGIKSSGEITLLDKHGRKWPSYLHMTGQRGREWFYIRGGWREMCKANDVQVNDSFVLEFICENANPIFKLHSKIENKGKGNPVEKTPEVSKRGRTRGSSRPNTNLKRKQPESCSVSDQVANVKQSIQDTLNIIRHFRGELETREKNLEASLLEVDDLGERILGISKILSNNLA</sequence>
<feature type="compositionally biased region" description="Basic and acidic residues" evidence="7">
    <location>
        <begin position="127"/>
        <end position="136"/>
    </location>
</feature>
<keyword evidence="4" id="KW-0238">DNA-binding</keyword>
<evidence type="ECO:0000259" key="8">
    <source>
        <dbReference type="PROSITE" id="PS50863"/>
    </source>
</evidence>
<dbReference type="AlphaFoldDB" id="A0A6J0MAQ7"/>
<feature type="domain" description="TF-B3" evidence="8">
    <location>
        <begin position="292"/>
        <end position="393"/>
    </location>
</feature>
<gene>
    <name evidence="10" type="primary">LOC108841359</name>
</gene>
<organism evidence="9 10">
    <name type="scientific">Raphanus sativus</name>
    <name type="common">Radish</name>
    <name type="synonym">Raphanus raphanistrum var. sativus</name>
    <dbReference type="NCBI Taxonomy" id="3726"/>
    <lineage>
        <taxon>Eukaryota</taxon>
        <taxon>Viridiplantae</taxon>
        <taxon>Streptophyta</taxon>
        <taxon>Embryophyta</taxon>
        <taxon>Tracheophyta</taxon>
        <taxon>Spermatophyta</taxon>
        <taxon>Magnoliopsida</taxon>
        <taxon>eudicotyledons</taxon>
        <taxon>Gunneridae</taxon>
        <taxon>Pentapetalae</taxon>
        <taxon>rosids</taxon>
        <taxon>malvids</taxon>
        <taxon>Brassicales</taxon>
        <taxon>Brassicaceae</taxon>
        <taxon>Brassiceae</taxon>
        <taxon>Raphanus</taxon>
    </lineage>
</organism>
<dbReference type="FunFam" id="2.40.330.10:FF:000009">
    <property type="entry name" value="Transcriptional factor B3 family protein"/>
    <property type="match status" value="1"/>
</dbReference>
<dbReference type="PANTHER" id="PTHR31674">
    <property type="entry name" value="B3 DOMAIN-CONTAINING PROTEIN REM-LIKE 3-RELATED"/>
    <property type="match status" value="1"/>
</dbReference>
<keyword evidence="3" id="KW-0805">Transcription regulation</keyword>
<dbReference type="SMART" id="SM01019">
    <property type="entry name" value="B3"/>
    <property type="match status" value="3"/>
</dbReference>
<reference evidence="9" key="1">
    <citation type="journal article" date="2019" name="Database">
        <title>The radish genome database (RadishGD): an integrated information resource for radish genomics.</title>
        <authorList>
            <person name="Yu H.J."/>
            <person name="Baek S."/>
            <person name="Lee Y.J."/>
            <person name="Cho A."/>
            <person name="Mun J.H."/>
        </authorList>
    </citation>
    <scope>NUCLEOTIDE SEQUENCE [LARGE SCALE GENOMIC DNA]</scope>
    <source>
        <strain evidence="9">cv. WK10039</strain>
    </source>
</reference>
<name>A0A6J0MAQ7_RAPSA</name>
<dbReference type="Gene3D" id="2.40.330.10">
    <property type="entry name" value="DNA-binding pseudobarrel domain"/>
    <property type="match status" value="3"/>
</dbReference>
<evidence type="ECO:0000256" key="4">
    <source>
        <dbReference type="ARBA" id="ARBA00023125"/>
    </source>
</evidence>
<dbReference type="Proteomes" id="UP000504610">
    <property type="component" value="Chromosome 2"/>
</dbReference>
<feature type="compositionally biased region" description="Acidic residues" evidence="7">
    <location>
        <begin position="91"/>
        <end position="126"/>
    </location>
</feature>
<dbReference type="PANTHER" id="PTHR31674:SF56">
    <property type="entry name" value="TF-B3 DOMAIN-CONTAINING PROTEIN"/>
    <property type="match status" value="1"/>
</dbReference>
<evidence type="ECO:0000256" key="5">
    <source>
        <dbReference type="ARBA" id="ARBA00023163"/>
    </source>
</evidence>
<comment type="subcellular location">
    <subcellularLocation>
        <location evidence="1">Nucleus</location>
    </subcellularLocation>
</comment>
<dbReference type="InterPro" id="IPR003340">
    <property type="entry name" value="B3_DNA-bd"/>
</dbReference>